<dbReference type="PANTHER" id="PTHR37543">
    <property type="entry name" value="CCCH ZINC FINGER DNA BINDING PROTEIN (AFU_ORTHOLOGUE AFUA_5G12760)"/>
    <property type="match status" value="1"/>
</dbReference>
<evidence type="ECO:0000259" key="2">
    <source>
        <dbReference type="Pfam" id="PF25540"/>
    </source>
</evidence>
<evidence type="ECO:0000313" key="4">
    <source>
        <dbReference type="Proteomes" id="UP000434172"/>
    </source>
</evidence>
<feature type="domain" description="DUF7923" evidence="2">
    <location>
        <begin position="78"/>
        <end position="216"/>
    </location>
</feature>
<dbReference type="PANTHER" id="PTHR37543:SF1">
    <property type="entry name" value="CCCH ZINC FINGER DNA BINDING PROTEIN (AFU_ORTHOLOGUE AFUA_5G12760)"/>
    <property type="match status" value="1"/>
</dbReference>
<dbReference type="OrthoDB" id="2270193at2759"/>
<evidence type="ECO:0000256" key="1">
    <source>
        <dbReference type="SAM" id="Coils"/>
    </source>
</evidence>
<keyword evidence="1" id="KW-0175">Coiled coil</keyword>
<proteinExistence type="predicted"/>
<protein>
    <submittedName>
        <fullName evidence="3">Ccch zinc finger dna binding protein</fullName>
    </submittedName>
</protein>
<dbReference type="EMBL" id="WOWK01000084">
    <property type="protein sequence ID" value="KAF0320332.1"/>
    <property type="molecule type" value="Genomic_DNA"/>
</dbReference>
<feature type="coiled-coil region" evidence="1">
    <location>
        <begin position="28"/>
        <end position="76"/>
    </location>
</feature>
<dbReference type="Pfam" id="PF25540">
    <property type="entry name" value="DUF7923"/>
    <property type="match status" value="1"/>
</dbReference>
<gene>
    <name evidence="3" type="ORF">GQ607_012428</name>
</gene>
<dbReference type="Proteomes" id="UP000434172">
    <property type="component" value="Unassembled WGS sequence"/>
</dbReference>
<organism evidence="3 4">
    <name type="scientific">Colletotrichum asianum</name>
    <dbReference type="NCBI Taxonomy" id="702518"/>
    <lineage>
        <taxon>Eukaryota</taxon>
        <taxon>Fungi</taxon>
        <taxon>Dikarya</taxon>
        <taxon>Ascomycota</taxon>
        <taxon>Pezizomycotina</taxon>
        <taxon>Sordariomycetes</taxon>
        <taxon>Hypocreomycetidae</taxon>
        <taxon>Glomerellales</taxon>
        <taxon>Glomerellaceae</taxon>
        <taxon>Colletotrichum</taxon>
        <taxon>Colletotrichum gloeosporioides species complex</taxon>
    </lineage>
</organism>
<accession>A0A8H3ZLU6</accession>
<sequence length="284" mass="31591">MAAILDIANLEERWTICKVEDDRKADLIVDLFNHVEMLTRKLAEAEQSLEEKNIYIKSVKQSGAEMKLQINQLQSEKDKYSFSSVVIDGDCMLFTDELVTQGFEGGKKASGMLRQTILEQLPELDPDMPHHSQVMIRVYANLKGLAKVYHDTQILKNVEILNDFVRGFNRGSSLCDFVDAGNGKECADEKVKENFELGLNDVHCRRVLLGGSGDNGGTPIREGAGRSSGQLPSPVPFQRIQGAEAPKRQTTGIVSTHPSDDTVRGLCSRCFESFRFINLGNHSD</sequence>
<keyword evidence="4" id="KW-1185">Reference proteome</keyword>
<dbReference type="InterPro" id="IPR057683">
    <property type="entry name" value="DUF7923"/>
</dbReference>
<evidence type="ECO:0000313" key="3">
    <source>
        <dbReference type="EMBL" id="KAF0320332.1"/>
    </source>
</evidence>
<comment type="caution">
    <text evidence="3">The sequence shown here is derived from an EMBL/GenBank/DDBJ whole genome shotgun (WGS) entry which is preliminary data.</text>
</comment>
<name>A0A8H3ZLU6_9PEZI</name>
<reference evidence="3 4" key="1">
    <citation type="submission" date="2019-12" db="EMBL/GenBank/DDBJ databases">
        <title>A genome sequence resource for the geographically widespread anthracnose pathogen Colletotrichum asianum.</title>
        <authorList>
            <person name="Meng Y."/>
        </authorList>
    </citation>
    <scope>NUCLEOTIDE SEQUENCE [LARGE SCALE GENOMIC DNA]</scope>
    <source>
        <strain evidence="3 4">ICMP 18580</strain>
    </source>
</reference>
<dbReference type="AlphaFoldDB" id="A0A8H3ZLU6"/>